<dbReference type="EMBL" id="KN837138">
    <property type="protein sequence ID" value="KIJ41320.1"/>
    <property type="molecule type" value="Genomic_DNA"/>
</dbReference>
<dbReference type="InterPro" id="IPR013846">
    <property type="entry name" value="mRNA_cap_enzyme_C"/>
</dbReference>
<evidence type="ECO:0000256" key="3">
    <source>
        <dbReference type="ARBA" id="ARBA00012475"/>
    </source>
</evidence>
<evidence type="ECO:0000256" key="10">
    <source>
        <dbReference type="ARBA" id="ARBA00023134"/>
    </source>
</evidence>
<keyword evidence="11 16" id="KW-0539">Nucleus</keyword>
<dbReference type="PANTHER" id="PTHR10367:SF17">
    <property type="entry name" value="MRNA-CAPPING ENZYME"/>
    <property type="match status" value="1"/>
</dbReference>
<evidence type="ECO:0000256" key="17">
    <source>
        <dbReference type="PIRSR" id="PIRSR036959-1"/>
    </source>
</evidence>
<keyword evidence="7 16" id="KW-0548">Nucleotidyltransferase</keyword>
<dbReference type="HOGENOM" id="CLU_021710_0_0_1"/>
<evidence type="ECO:0000256" key="11">
    <source>
        <dbReference type="ARBA" id="ARBA00023242"/>
    </source>
</evidence>
<dbReference type="GO" id="GO:0005524">
    <property type="term" value="F:ATP binding"/>
    <property type="evidence" value="ECO:0007669"/>
    <property type="project" value="InterPro"/>
</dbReference>
<evidence type="ECO:0000259" key="19">
    <source>
        <dbReference type="Pfam" id="PF01331"/>
    </source>
</evidence>
<dbReference type="SUPFAM" id="SSF50249">
    <property type="entry name" value="Nucleic acid-binding proteins"/>
    <property type="match status" value="1"/>
</dbReference>
<feature type="compositionally biased region" description="Polar residues" evidence="18">
    <location>
        <begin position="389"/>
        <end position="403"/>
    </location>
</feature>
<dbReference type="GO" id="GO:0004484">
    <property type="term" value="F:mRNA guanylyltransferase activity"/>
    <property type="evidence" value="ECO:0007669"/>
    <property type="project" value="UniProtKB-EC"/>
</dbReference>
<dbReference type="Pfam" id="PF03919">
    <property type="entry name" value="mRNA_cap_C"/>
    <property type="match status" value="1"/>
</dbReference>
<dbReference type="GO" id="GO:0006370">
    <property type="term" value="P:7-methylguanosine mRNA capping"/>
    <property type="evidence" value="ECO:0007669"/>
    <property type="project" value="UniProtKB-KW"/>
</dbReference>
<dbReference type="AlphaFoldDB" id="A0A0C9VSA8"/>
<evidence type="ECO:0000256" key="18">
    <source>
        <dbReference type="SAM" id="MobiDB-lite"/>
    </source>
</evidence>
<dbReference type="EC" id="2.7.7.50" evidence="3 16"/>
<comment type="catalytic activity">
    <reaction evidence="14">
        <text>a 5'-end diphospho-ribonucleoside in mRNA + GTP + H(+) = a 5'-end (5'-triphosphoguanosine)-ribonucleoside in mRNA + diphosphate</text>
        <dbReference type="Rhea" id="RHEA:67012"/>
        <dbReference type="Rhea" id="RHEA-COMP:17165"/>
        <dbReference type="Rhea" id="RHEA-COMP:17166"/>
        <dbReference type="ChEBI" id="CHEBI:15378"/>
        <dbReference type="ChEBI" id="CHEBI:33019"/>
        <dbReference type="ChEBI" id="CHEBI:37565"/>
        <dbReference type="ChEBI" id="CHEBI:167616"/>
        <dbReference type="ChEBI" id="CHEBI:167617"/>
        <dbReference type="EC" id="2.7.7.50"/>
    </reaction>
    <physiologicalReaction direction="left-to-right" evidence="14">
        <dbReference type="Rhea" id="RHEA:67013"/>
    </physiologicalReaction>
</comment>
<dbReference type="InterPro" id="IPR001339">
    <property type="entry name" value="mRNA_cap_enzyme_adenylation"/>
</dbReference>
<keyword evidence="5 16" id="KW-0507">mRNA processing</keyword>
<evidence type="ECO:0000256" key="6">
    <source>
        <dbReference type="ARBA" id="ARBA00022679"/>
    </source>
</evidence>
<feature type="domain" description="mRNA capping enzyme C-terminal" evidence="20">
    <location>
        <begin position="236"/>
        <end position="359"/>
    </location>
</feature>
<evidence type="ECO:0000256" key="16">
    <source>
        <dbReference type="PIRNR" id="PIRNR036959"/>
    </source>
</evidence>
<dbReference type="Gene3D" id="2.40.50.140">
    <property type="entry name" value="Nucleic acid-binding proteins"/>
    <property type="match status" value="1"/>
</dbReference>
<dbReference type="Pfam" id="PF01331">
    <property type="entry name" value="mRNA_cap_enzyme"/>
    <property type="match status" value="1"/>
</dbReference>
<evidence type="ECO:0000256" key="14">
    <source>
        <dbReference type="ARBA" id="ARBA00044624"/>
    </source>
</evidence>
<dbReference type="PANTHER" id="PTHR10367">
    <property type="entry name" value="MRNA-CAPPING ENZYME"/>
    <property type="match status" value="1"/>
</dbReference>
<keyword evidence="9 16" id="KW-0506">mRNA capping</keyword>
<comment type="similarity">
    <text evidence="2 16">Belongs to the eukaryotic GTase family.</text>
</comment>
<dbReference type="InterPro" id="IPR051029">
    <property type="entry name" value="mRNA_Capping_Enz/RNA_Phosphat"/>
</dbReference>
<evidence type="ECO:0000256" key="9">
    <source>
        <dbReference type="ARBA" id="ARBA00023042"/>
    </source>
</evidence>
<dbReference type="InterPro" id="IPR017075">
    <property type="entry name" value="mRNA_cap_enzyme_alpha"/>
</dbReference>
<dbReference type="Proteomes" id="UP000054279">
    <property type="component" value="Unassembled WGS sequence"/>
</dbReference>
<protein>
    <recommendedName>
        <fullName evidence="4 16">mRNA-capping enzyme subunit alpha</fullName>
        <ecNumber evidence="3 16">2.7.7.50</ecNumber>
    </recommendedName>
    <alternativeName>
        <fullName evidence="12 16">GTP--RNA guanylyltransferase</fullName>
    </alternativeName>
    <alternativeName>
        <fullName evidence="13 16">mRNA guanylyltransferase</fullName>
    </alternativeName>
</protein>
<evidence type="ECO:0000256" key="4">
    <source>
        <dbReference type="ARBA" id="ARBA00019171"/>
    </source>
</evidence>
<dbReference type="InterPro" id="IPR012340">
    <property type="entry name" value="NA-bd_OB-fold"/>
</dbReference>
<keyword evidence="22" id="KW-1185">Reference proteome</keyword>
<keyword evidence="8 16" id="KW-0547">Nucleotide-binding</keyword>
<proteinExistence type="inferred from homology"/>
<dbReference type="GO" id="GO:0031533">
    <property type="term" value="C:mRNA capping enzyme complex"/>
    <property type="evidence" value="ECO:0007669"/>
    <property type="project" value="InterPro"/>
</dbReference>
<name>A0A0C9VSA8_SPHS4</name>
<evidence type="ECO:0000256" key="5">
    <source>
        <dbReference type="ARBA" id="ARBA00022664"/>
    </source>
</evidence>
<evidence type="ECO:0000256" key="7">
    <source>
        <dbReference type="ARBA" id="ARBA00022695"/>
    </source>
</evidence>
<dbReference type="SUPFAM" id="SSF56091">
    <property type="entry name" value="DNA ligase/mRNA capping enzyme, catalytic domain"/>
    <property type="match status" value="1"/>
</dbReference>
<comment type="function">
    <text evidence="16">Second step of mRNA capping. Transfer of the GMP moiety of GTP to the 5'-end of RNA via an enzyme-GMP covalent reaction intermediate.</text>
</comment>
<comment type="subunit">
    <text evidence="15">Heterodimer. The mRNA-capping enzyme is composed of two separate chains alpha and beta, respectively a mRNA guanylyltransferase and an mRNA 5'-triphosphate monophosphatase.</text>
</comment>
<accession>A0A0C9VSA8</accession>
<keyword evidence="6 16" id="KW-0808">Transferase</keyword>
<evidence type="ECO:0000259" key="20">
    <source>
        <dbReference type="Pfam" id="PF03919"/>
    </source>
</evidence>
<dbReference type="OrthoDB" id="200924at2759"/>
<organism evidence="21 22">
    <name type="scientific">Sphaerobolus stellatus (strain SS14)</name>
    <dbReference type="NCBI Taxonomy" id="990650"/>
    <lineage>
        <taxon>Eukaryota</taxon>
        <taxon>Fungi</taxon>
        <taxon>Dikarya</taxon>
        <taxon>Basidiomycota</taxon>
        <taxon>Agaricomycotina</taxon>
        <taxon>Agaricomycetes</taxon>
        <taxon>Phallomycetidae</taxon>
        <taxon>Geastrales</taxon>
        <taxon>Sphaerobolaceae</taxon>
        <taxon>Sphaerobolus</taxon>
    </lineage>
</organism>
<feature type="active site" description="N6-GMP-lysine intermediate" evidence="17">
    <location>
        <position position="61"/>
    </location>
</feature>
<evidence type="ECO:0000256" key="13">
    <source>
        <dbReference type="ARBA" id="ARBA00030702"/>
    </source>
</evidence>
<evidence type="ECO:0000313" key="21">
    <source>
        <dbReference type="EMBL" id="KIJ41320.1"/>
    </source>
</evidence>
<dbReference type="GO" id="GO:0005525">
    <property type="term" value="F:GTP binding"/>
    <property type="evidence" value="ECO:0007669"/>
    <property type="project" value="UniProtKB-KW"/>
</dbReference>
<evidence type="ECO:0000256" key="8">
    <source>
        <dbReference type="ARBA" id="ARBA00022741"/>
    </source>
</evidence>
<evidence type="ECO:0000256" key="1">
    <source>
        <dbReference type="ARBA" id="ARBA00004123"/>
    </source>
</evidence>
<gene>
    <name evidence="21" type="ORF">M422DRAFT_229790</name>
</gene>
<keyword evidence="10 16" id="KW-0342">GTP-binding</keyword>
<feature type="region of interest" description="Disordered" evidence="18">
    <location>
        <begin position="374"/>
        <end position="436"/>
    </location>
</feature>
<comment type="subcellular location">
    <subcellularLocation>
        <location evidence="1 16">Nucleus</location>
    </subcellularLocation>
</comment>
<dbReference type="PIRSF" id="PIRSF036959">
    <property type="entry name" value="mRNA_cap_alpha"/>
    <property type="match status" value="1"/>
</dbReference>
<dbReference type="Gene3D" id="3.30.470.30">
    <property type="entry name" value="DNA ligase/mRNA capping enzyme"/>
    <property type="match status" value="1"/>
</dbReference>
<evidence type="ECO:0000256" key="12">
    <source>
        <dbReference type="ARBA" id="ARBA00029909"/>
    </source>
</evidence>
<evidence type="ECO:0000256" key="2">
    <source>
        <dbReference type="ARBA" id="ARBA00010237"/>
    </source>
</evidence>
<dbReference type="CDD" id="cd07895">
    <property type="entry name" value="Adenylation_mRNA_capping"/>
    <property type="match status" value="1"/>
</dbReference>
<reference evidence="21 22" key="1">
    <citation type="submission" date="2014-06" db="EMBL/GenBank/DDBJ databases">
        <title>Evolutionary Origins and Diversification of the Mycorrhizal Mutualists.</title>
        <authorList>
            <consortium name="DOE Joint Genome Institute"/>
            <consortium name="Mycorrhizal Genomics Consortium"/>
            <person name="Kohler A."/>
            <person name="Kuo A."/>
            <person name="Nagy L.G."/>
            <person name="Floudas D."/>
            <person name="Copeland A."/>
            <person name="Barry K.W."/>
            <person name="Cichocki N."/>
            <person name="Veneault-Fourrey C."/>
            <person name="LaButti K."/>
            <person name="Lindquist E.A."/>
            <person name="Lipzen A."/>
            <person name="Lundell T."/>
            <person name="Morin E."/>
            <person name="Murat C."/>
            <person name="Riley R."/>
            <person name="Ohm R."/>
            <person name="Sun H."/>
            <person name="Tunlid A."/>
            <person name="Henrissat B."/>
            <person name="Grigoriev I.V."/>
            <person name="Hibbett D.S."/>
            <person name="Martin F."/>
        </authorList>
    </citation>
    <scope>NUCLEOTIDE SEQUENCE [LARGE SCALE GENOMIC DNA]</scope>
    <source>
        <strain evidence="21 22">SS14</strain>
    </source>
</reference>
<feature type="domain" description="mRNA capping enzyme adenylation" evidence="19">
    <location>
        <begin position="39"/>
        <end position="232"/>
    </location>
</feature>
<dbReference type="FunFam" id="3.30.470.30:FF:000011">
    <property type="entry name" value="mRNA-capping enzyme subunit alpha"/>
    <property type="match status" value="1"/>
</dbReference>
<evidence type="ECO:0000256" key="15">
    <source>
        <dbReference type="ARBA" id="ARBA00047082"/>
    </source>
</evidence>
<evidence type="ECO:0000313" key="22">
    <source>
        <dbReference type="Proteomes" id="UP000054279"/>
    </source>
</evidence>
<sequence>MPIPDIPGDSVNDSQQLYYLKQRVATLCGLDRYRFPGSQPVSFGKKDLAKLEQQDYWVCEKSDGVRVLVFINRVENTTDVYLIDRNDHYRFVSGYYFPSHADPAIPLGDTILDGELVIDVNPATGQQETRLLLFDCLVHNEQNIMKKPLSSRYGRLKTWLFDPYMKALRKFPEMMANRPFDVQIKHMEFSYHVEKVLKEDIPKLKHGNDGLIYTCAETPYVVGTDERILKWKPPSENSIDFRLELRFPPLASDPSRPDLTAKPIFALNVWLGKDRNSKGKQAEAYEFFDVMDVDDDEWAKIKAEGTQFDDRVVEVHWEPEKGGWRFMRFRDDKPEGNYKGIVDKIIQTIVDGIEQDDLISRSGAVKFAWKTREIAQKSRQPQPQQQQQHGNLYQQRPPQQQGHAPQVAGPPRPYGPLSKPILNKVQGPDTFEGWKR</sequence>